<organism evidence="1 2">
    <name type="scientific">Gordonia hankookensis</name>
    <dbReference type="NCBI Taxonomy" id="589403"/>
    <lineage>
        <taxon>Bacteria</taxon>
        <taxon>Bacillati</taxon>
        <taxon>Actinomycetota</taxon>
        <taxon>Actinomycetes</taxon>
        <taxon>Mycobacteriales</taxon>
        <taxon>Gordoniaceae</taxon>
        <taxon>Gordonia</taxon>
    </lineage>
</organism>
<gene>
    <name evidence="1" type="ORF">IDF66_22575</name>
</gene>
<dbReference type="RefSeq" id="WP_164310444.1">
    <property type="nucleotide sequence ID" value="NZ_BAABAD010000005.1"/>
</dbReference>
<keyword evidence="2" id="KW-1185">Reference proteome</keyword>
<dbReference type="Proteomes" id="UP000602395">
    <property type="component" value="Unassembled WGS sequence"/>
</dbReference>
<accession>A0ABR7WHY8</accession>
<dbReference type="EMBL" id="JACWMS010000006">
    <property type="protein sequence ID" value="MBD1322374.1"/>
    <property type="molecule type" value="Genomic_DNA"/>
</dbReference>
<evidence type="ECO:0000313" key="2">
    <source>
        <dbReference type="Proteomes" id="UP000602395"/>
    </source>
</evidence>
<reference evidence="1 2" key="1">
    <citation type="submission" date="2020-09" db="EMBL/GenBank/DDBJ databases">
        <title>Novel species in genus Gordonia.</title>
        <authorList>
            <person name="Zhang G."/>
        </authorList>
    </citation>
    <scope>NUCLEOTIDE SEQUENCE [LARGE SCALE GENOMIC DNA]</scope>
    <source>
        <strain evidence="1 2">ON-33</strain>
    </source>
</reference>
<comment type="caution">
    <text evidence="1">The sequence shown here is derived from an EMBL/GenBank/DDBJ whole genome shotgun (WGS) entry which is preliminary data.</text>
</comment>
<sequence>MTDDSAEGRREPAHAIASSRPAYFLLARPTEQADELPATIGERDVFFSEDEALDALDLHYAWCAAQHGGHHSSVVAGAHWYLQSAMVGSQVTAGLGEVFLATGATDPDRPMAVAGGFLTEGELIHWTSFVRAAMRYMAVSSTTMSFGLVYRGDESVDFGQIGFAPSHSRRVYPKRIVVREDDI</sequence>
<name>A0ABR7WHY8_9ACTN</name>
<proteinExistence type="predicted"/>
<protein>
    <submittedName>
        <fullName evidence="1">Uncharacterized protein</fullName>
    </submittedName>
</protein>
<evidence type="ECO:0000313" key="1">
    <source>
        <dbReference type="EMBL" id="MBD1322374.1"/>
    </source>
</evidence>